<protein>
    <submittedName>
        <fullName evidence="1">Uncharacterized protein</fullName>
    </submittedName>
</protein>
<dbReference type="AlphaFoldDB" id="A0A5K7XBU3"/>
<dbReference type="Proteomes" id="UP000326837">
    <property type="component" value="Chromosome"/>
</dbReference>
<gene>
    <name evidence="1" type="ORF">PLANPX_3034</name>
</gene>
<dbReference type="EMBL" id="AP021861">
    <property type="protein sequence ID" value="BBO33422.1"/>
    <property type="molecule type" value="Genomic_DNA"/>
</dbReference>
<keyword evidence="2" id="KW-1185">Reference proteome</keyword>
<evidence type="ECO:0000313" key="1">
    <source>
        <dbReference type="EMBL" id="BBO33422.1"/>
    </source>
</evidence>
<evidence type="ECO:0000313" key="2">
    <source>
        <dbReference type="Proteomes" id="UP000326837"/>
    </source>
</evidence>
<name>A0A5K7XBU3_9BACT</name>
<dbReference type="KEGG" id="lpav:PLANPX_3034"/>
<sequence length="156" mass="17247">MLTCARNLLLRRAVRAAVYWVISLQFPIPLLHCHGQELSFDGSPTAHVQRHHGEGDADLGHWHWHCVLPWELGQEEKDPEDRHPFPILCAGSTESVAVLDVQSEKVDIAVLPQLVLPFAVHSGSPLSLLAPASRNIGFMHSFMNVPLCALIGVSLR</sequence>
<organism evidence="1 2">
    <name type="scientific">Lacipirellula parvula</name>
    <dbReference type="NCBI Taxonomy" id="2650471"/>
    <lineage>
        <taxon>Bacteria</taxon>
        <taxon>Pseudomonadati</taxon>
        <taxon>Planctomycetota</taxon>
        <taxon>Planctomycetia</taxon>
        <taxon>Pirellulales</taxon>
        <taxon>Lacipirellulaceae</taxon>
        <taxon>Lacipirellula</taxon>
    </lineage>
</organism>
<reference evidence="2" key="1">
    <citation type="submission" date="2019-10" db="EMBL/GenBank/DDBJ databases">
        <title>Lacipirellula parvula gen. nov., sp. nov., representing a lineage of planctomycetes widespread in freshwater anoxic habitats, and description of the family Lacipirellulaceae.</title>
        <authorList>
            <person name="Dedysh S.N."/>
            <person name="Kulichevskaya I.S."/>
            <person name="Beletsky A.V."/>
            <person name="Rakitin A.L."/>
            <person name="Mardanov A.V."/>
            <person name="Ivanova A.A."/>
            <person name="Saltykova V.X."/>
            <person name="Rijpstra W.I.C."/>
            <person name="Sinninghe Damste J.S."/>
            <person name="Ravin N.V."/>
        </authorList>
    </citation>
    <scope>NUCLEOTIDE SEQUENCE [LARGE SCALE GENOMIC DNA]</scope>
    <source>
        <strain evidence="2">PX69</strain>
    </source>
</reference>
<accession>A0A5K7XBU3</accession>
<proteinExistence type="predicted"/>